<accession>A0A366HAD3</accession>
<name>A0A366HAD3_9BURK</name>
<dbReference type="Proteomes" id="UP000253628">
    <property type="component" value="Unassembled WGS sequence"/>
</dbReference>
<evidence type="ECO:0000313" key="2">
    <source>
        <dbReference type="Proteomes" id="UP000253628"/>
    </source>
</evidence>
<organism evidence="1 2">
    <name type="scientific">Eoetvoesiella caeni</name>
    <dbReference type="NCBI Taxonomy" id="645616"/>
    <lineage>
        <taxon>Bacteria</taxon>
        <taxon>Pseudomonadati</taxon>
        <taxon>Pseudomonadota</taxon>
        <taxon>Betaproteobacteria</taxon>
        <taxon>Burkholderiales</taxon>
        <taxon>Alcaligenaceae</taxon>
        <taxon>Eoetvoesiella</taxon>
    </lineage>
</organism>
<dbReference type="RefSeq" id="WP_170139885.1">
    <property type="nucleotide sequence ID" value="NZ_JACCEU010000003.1"/>
</dbReference>
<reference evidence="1 2" key="1">
    <citation type="submission" date="2018-06" db="EMBL/GenBank/DDBJ databases">
        <title>Genomic Encyclopedia of Type Strains, Phase IV (KMG-IV): sequencing the most valuable type-strain genomes for metagenomic binning, comparative biology and taxonomic classification.</title>
        <authorList>
            <person name="Goeker M."/>
        </authorList>
    </citation>
    <scope>NUCLEOTIDE SEQUENCE [LARGE SCALE GENOMIC DNA]</scope>
    <source>
        <strain evidence="1 2">DSM 25520</strain>
    </source>
</reference>
<dbReference type="AlphaFoldDB" id="A0A366HAD3"/>
<protein>
    <submittedName>
        <fullName evidence="1">Uncharacterized protein</fullName>
    </submittedName>
</protein>
<dbReference type="EMBL" id="QNRQ01000005">
    <property type="protein sequence ID" value="RBP39290.1"/>
    <property type="molecule type" value="Genomic_DNA"/>
</dbReference>
<proteinExistence type="predicted"/>
<sequence length="78" mass="8489">MAIFKLSALDGGVVLIVRARCLTCARQVAIDYAGPEGTRVWASRSNSTVDLIRDPESHGYLSEGKSGLIKRIEHDSTE</sequence>
<comment type="caution">
    <text evidence="1">The sequence shown here is derived from an EMBL/GenBank/DDBJ whole genome shotgun (WGS) entry which is preliminary data.</text>
</comment>
<keyword evidence="2" id="KW-1185">Reference proteome</keyword>
<gene>
    <name evidence="1" type="ORF">DFR37_10581</name>
</gene>
<evidence type="ECO:0000313" key="1">
    <source>
        <dbReference type="EMBL" id="RBP39290.1"/>
    </source>
</evidence>